<accession>A0ACC3SL02</accession>
<keyword evidence="2" id="KW-1185">Reference proteome</keyword>
<sequence length="606" mass="65462">MAFEKLRVLLVGNGGREHALAWKLAQSSHVEHIYVVPGNGGTALLQNVTNVTSVDATDFPALSSFAKENSINFLIPGPEAPLVAGITDYFQQNVPGIRCFGPSQAAARMEGSKAFSKDFMKKHNIPTAAYENFSDYEAARKYLDTVDHDVVIKADGLAAGKGVIIPQTKEEAHAALKDIMVSREFGSAGDTVVIEELMTGEEVSILTFSDGHSILSLPPAQDHKRIGEGDTGPNTGGMGTYAPTQVVTESQIAEIERTILQPTVDGMRSDGYTFVGCLFTGLMMTPKGPKVLEYNVRFGDPETQSVLQLLTADLAELMYACTDSSLSKLQVEVSKRFAATVVVAAGGYPNSYAKGIEMTLSQTPKDVVLFHAGTDFKDGKLRTSGGRVIASSASGETLADAVKLAYEGVQCIKFEGMQYRRDIAARALRHQNADAVFYEKARLVEATIGSTVFEIEMLPEFMNMSGLLNHARQLCATTDMLIANMHGGSATLLFDSAMTVTMATVWKPGFWGPGTILSRNLSVSFLLPAPLGTIVRIKSYIVQVGRQAAMTRAEMTSVDGKKLYGTAEHHHLAGSLAKGYGDKVEKQFQKWIDDETSKMIGEKAKL</sequence>
<name>A0ACC3SL02_9PEZI</name>
<reference evidence="1" key="1">
    <citation type="submission" date="2024-02" db="EMBL/GenBank/DDBJ databases">
        <title>Metagenome Assembled Genome of Zalaria obscura JY119.</title>
        <authorList>
            <person name="Vighnesh L."/>
            <person name="Jagadeeshwari U."/>
            <person name="Venkata Ramana C."/>
            <person name="Sasikala C."/>
        </authorList>
    </citation>
    <scope>NUCLEOTIDE SEQUENCE</scope>
    <source>
        <strain evidence="1">JY119</strain>
    </source>
</reference>
<protein>
    <submittedName>
        <fullName evidence="1">Bifunctional purine biosynthetic protein ADE1</fullName>
    </submittedName>
</protein>
<evidence type="ECO:0000313" key="2">
    <source>
        <dbReference type="Proteomes" id="UP001320706"/>
    </source>
</evidence>
<gene>
    <name evidence="1" type="primary">ade1</name>
    <name evidence="1" type="ORF">M8818_002686</name>
</gene>
<evidence type="ECO:0000313" key="1">
    <source>
        <dbReference type="EMBL" id="KAK8213387.1"/>
    </source>
</evidence>
<dbReference type="Proteomes" id="UP001320706">
    <property type="component" value="Unassembled WGS sequence"/>
</dbReference>
<dbReference type="EMBL" id="JAMKPW020000011">
    <property type="protein sequence ID" value="KAK8213387.1"/>
    <property type="molecule type" value="Genomic_DNA"/>
</dbReference>
<comment type="caution">
    <text evidence="1">The sequence shown here is derived from an EMBL/GenBank/DDBJ whole genome shotgun (WGS) entry which is preliminary data.</text>
</comment>
<proteinExistence type="predicted"/>
<organism evidence="1 2">
    <name type="scientific">Zalaria obscura</name>
    <dbReference type="NCBI Taxonomy" id="2024903"/>
    <lineage>
        <taxon>Eukaryota</taxon>
        <taxon>Fungi</taxon>
        <taxon>Dikarya</taxon>
        <taxon>Ascomycota</taxon>
        <taxon>Pezizomycotina</taxon>
        <taxon>Dothideomycetes</taxon>
        <taxon>Dothideomycetidae</taxon>
        <taxon>Dothideales</taxon>
        <taxon>Zalariaceae</taxon>
        <taxon>Zalaria</taxon>
    </lineage>
</organism>